<feature type="signal peptide" evidence="2">
    <location>
        <begin position="1"/>
        <end position="28"/>
    </location>
</feature>
<organism evidence="3 4">
    <name type="scientific">Eiseniibacteriota bacterium</name>
    <dbReference type="NCBI Taxonomy" id="2212470"/>
    <lineage>
        <taxon>Bacteria</taxon>
        <taxon>Candidatus Eiseniibacteriota</taxon>
    </lineage>
</organism>
<sequence length="59" mass="6079">MRKFFALMMVAVLALAMSLALVSCTKKAEETPSTSAAPSSAPAMSDSSSTMAPADTTHK</sequence>
<feature type="chain" id="PRO_5039370708" evidence="2">
    <location>
        <begin position="29"/>
        <end position="59"/>
    </location>
</feature>
<proteinExistence type="predicted"/>
<dbReference type="AlphaFoldDB" id="A0A9D6QN49"/>
<name>A0A9D6QN49_UNCEI</name>
<evidence type="ECO:0000256" key="2">
    <source>
        <dbReference type="SAM" id="SignalP"/>
    </source>
</evidence>
<protein>
    <submittedName>
        <fullName evidence="3">Uncharacterized protein</fullName>
    </submittedName>
</protein>
<reference evidence="3" key="1">
    <citation type="submission" date="2020-07" db="EMBL/GenBank/DDBJ databases">
        <title>Huge and variable diversity of episymbiotic CPR bacteria and DPANN archaea in groundwater ecosystems.</title>
        <authorList>
            <person name="He C.Y."/>
            <person name="Keren R."/>
            <person name="Whittaker M."/>
            <person name="Farag I.F."/>
            <person name="Doudna J."/>
            <person name="Cate J.H.D."/>
            <person name="Banfield J.F."/>
        </authorList>
    </citation>
    <scope>NUCLEOTIDE SEQUENCE</scope>
    <source>
        <strain evidence="3">NC_groundwater_928_Pr1_S-0.2um_72_17</strain>
    </source>
</reference>
<dbReference type="EMBL" id="JACQAY010000299">
    <property type="protein sequence ID" value="MBI3540398.1"/>
    <property type="molecule type" value="Genomic_DNA"/>
</dbReference>
<feature type="compositionally biased region" description="Low complexity" evidence="1">
    <location>
        <begin position="31"/>
        <end position="59"/>
    </location>
</feature>
<feature type="region of interest" description="Disordered" evidence="1">
    <location>
        <begin position="28"/>
        <end position="59"/>
    </location>
</feature>
<keyword evidence="2" id="KW-0732">Signal</keyword>
<gene>
    <name evidence="3" type="ORF">HY076_09015</name>
</gene>
<dbReference type="Proteomes" id="UP000807850">
    <property type="component" value="Unassembled WGS sequence"/>
</dbReference>
<evidence type="ECO:0000256" key="1">
    <source>
        <dbReference type="SAM" id="MobiDB-lite"/>
    </source>
</evidence>
<evidence type="ECO:0000313" key="4">
    <source>
        <dbReference type="Proteomes" id="UP000807850"/>
    </source>
</evidence>
<accession>A0A9D6QN49</accession>
<dbReference type="PROSITE" id="PS51257">
    <property type="entry name" value="PROKAR_LIPOPROTEIN"/>
    <property type="match status" value="1"/>
</dbReference>
<comment type="caution">
    <text evidence="3">The sequence shown here is derived from an EMBL/GenBank/DDBJ whole genome shotgun (WGS) entry which is preliminary data.</text>
</comment>
<evidence type="ECO:0000313" key="3">
    <source>
        <dbReference type="EMBL" id="MBI3540398.1"/>
    </source>
</evidence>